<evidence type="ECO:0000313" key="3">
    <source>
        <dbReference type="Proteomes" id="UP000021369"/>
    </source>
</evidence>
<sequence>MRRRYDNSGYYRGKVCPRCGCPSCQIINESTTTGGDYGVCSGICGYILMGPVGLLCGLCGMDTKTKTRAYWVCPNCNKKFKV</sequence>
<dbReference type="EMBL" id="JEOB01000004">
    <property type="protein sequence ID" value="EXM38376.1"/>
    <property type="molecule type" value="Genomic_DNA"/>
</dbReference>
<dbReference type="AlphaFoldDB" id="A0A011V066"/>
<dbReference type="PATRIC" id="fig|1341156.4.peg.2121"/>
<dbReference type="EMBL" id="JEOB01000003">
    <property type="protein sequence ID" value="EXM38847.1"/>
    <property type="molecule type" value="Genomic_DNA"/>
</dbReference>
<accession>A0A011V066</accession>
<evidence type="ECO:0008006" key="4">
    <source>
        <dbReference type="Google" id="ProtNLM"/>
    </source>
</evidence>
<name>A0A011V066_RUMAL</name>
<protein>
    <recommendedName>
        <fullName evidence="4">LITAF domain-containing protein</fullName>
    </recommendedName>
</protein>
<dbReference type="OrthoDB" id="1911082at2"/>
<dbReference type="RefSeq" id="WP_024858476.1">
    <property type="nucleotide sequence ID" value="NZ_JEOB01000003.1"/>
</dbReference>
<organism evidence="2 3">
    <name type="scientific">Ruminococcus albus SY3</name>
    <dbReference type="NCBI Taxonomy" id="1341156"/>
    <lineage>
        <taxon>Bacteria</taxon>
        <taxon>Bacillati</taxon>
        <taxon>Bacillota</taxon>
        <taxon>Clostridia</taxon>
        <taxon>Eubacteriales</taxon>
        <taxon>Oscillospiraceae</taxon>
        <taxon>Ruminococcus</taxon>
    </lineage>
</organism>
<proteinExistence type="predicted"/>
<keyword evidence="3" id="KW-1185">Reference proteome</keyword>
<evidence type="ECO:0000313" key="1">
    <source>
        <dbReference type="EMBL" id="EXM38376.1"/>
    </source>
</evidence>
<evidence type="ECO:0000313" key="2">
    <source>
        <dbReference type="EMBL" id="EXM38847.1"/>
    </source>
</evidence>
<dbReference type="Proteomes" id="UP000021369">
    <property type="component" value="Unassembled WGS sequence"/>
</dbReference>
<reference evidence="2 3" key="1">
    <citation type="submission" date="2013-06" db="EMBL/GenBank/DDBJ databases">
        <title>Rumen cellulosomics: divergent fiber-degrading strategies revealed by comparative genome-wide analysis of six Ruminococcal strains.</title>
        <authorList>
            <person name="Dassa B."/>
            <person name="Borovok I."/>
            <person name="Lamed R."/>
            <person name="Flint H."/>
            <person name="Yeoman C.J."/>
            <person name="White B."/>
            <person name="Bayer E.A."/>
        </authorList>
    </citation>
    <scope>NUCLEOTIDE SEQUENCE [LARGE SCALE GENOMIC DNA]</scope>
    <source>
        <strain evidence="2 3">SY3</strain>
    </source>
</reference>
<gene>
    <name evidence="2" type="ORF">RASY3_10885</name>
    <name evidence="1" type="ORF">RASY3_19575</name>
</gene>
<comment type="caution">
    <text evidence="2">The sequence shown here is derived from an EMBL/GenBank/DDBJ whole genome shotgun (WGS) entry which is preliminary data.</text>
</comment>